<keyword evidence="4" id="KW-0479">Metal-binding</keyword>
<dbReference type="InterPro" id="IPR008775">
    <property type="entry name" value="Phytyl_CoA_dOase-like"/>
</dbReference>
<keyword evidence="7" id="KW-0408">Iron</keyword>
<evidence type="ECO:0000256" key="8">
    <source>
        <dbReference type="SAM" id="MobiDB-lite"/>
    </source>
</evidence>
<comment type="caution">
    <text evidence="9">The sequence shown here is derived from an EMBL/GenBank/DDBJ whole genome shotgun (WGS) entry which is preliminary data.</text>
</comment>
<proteinExistence type="inferred from homology"/>
<keyword evidence="6" id="KW-0560">Oxidoreductase</keyword>
<dbReference type="Pfam" id="PF05721">
    <property type="entry name" value="PhyH"/>
    <property type="match status" value="1"/>
</dbReference>
<comment type="cofactor">
    <cofactor evidence="1">
        <name>Fe cation</name>
        <dbReference type="ChEBI" id="CHEBI:24875"/>
    </cofactor>
</comment>
<sequence>MAPSLEEPTPLVPTTKGIAAAATTGAGEPKSSKSPLPPVLEFDAKTCTSAQLVDALKVSGGVIIRNMLAPEEIRQIEADVRPWLDKDVPWEGDFFPPETRRAFGLVSKSETFALRVVGNELYLGVVDALLTSELKYNWVGEKNEATSSKPQLNNTIVFSIGPGARDQALHRDDQIHHQYHPAVAEHHLGRDAGIGFFIAGKRTTRANGATRFIPGSHLWDYAEGPPREDQCAHAELAPGDGLMVLSGAFHGGSANTTADEERLVFSCFYTRSWMRQEENQYLANDWDRIRALPDWLQERVGWGLSRPFLGWVNLSDPMKLLHPERETNKDLF</sequence>
<dbReference type="GO" id="GO:0051213">
    <property type="term" value="F:dioxygenase activity"/>
    <property type="evidence" value="ECO:0007669"/>
    <property type="project" value="UniProtKB-KW"/>
</dbReference>
<keyword evidence="5 9" id="KW-0223">Dioxygenase</keyword>
<gene>
    <name evidence="9" type="ORF">NKR23_g8010</name>
</gene>
<feature type="compositionally biased region" description="Low complexity" evidence="8">
    <location>
        <begin position="14"/>
        <end position="34"/>
    </location>
</feature>
<dbReference type="PANTHER" id="PTHR20883">
    <property type="entry name" value="PHYTANOYL-COA DIOXYGENASE DOMAIN CONTAINING 1"/>
    <property type="match status" value="1"/>
</dbReference>
<dbReference type="AlphaFoldDB" id="A0AA38R8Z6"/>
<evidence type="ECO:0000256" key="2">
    <source>
        <dbReference type="ARBA" id="ARBA00005830"/>
    </source>
</evidence>
<dbReference type="SUPFAM" id="SSF51197">
    <property type="entry name" value="Clavaminate synthase-like"/>
    <property type="match status" value="1"/>
</dbReference>
<accession>A0AA38R8Z6</accession>
<reference evidence="9" key="1">
    <citation type="submission" date="2022-07" db="EMBL/GenBank/DDBJ databases">
        <title>Fungi with potential for degradation of polypropylene.</title>
        <authorList>
            <person name="Gostincar C."/>
        </authorList>
    </citation>
    <scope>NUCLEOTIDE SEQUENCE</scope>
    <source>
        <strain evidence="9">EXF-13308</strain>
    </source>
</reference>
<keyword evidence="10" id="KW-1185">Reference proteome</keyword>
<evidence type="ECO:0000256" key="7">
    <source>
        <dbReference type="ARBA" id="ARBA00023004"/>
    </source>
</evidence>
<evidence type="ECO:0000256" key="1">
    <source>
        <dbReference type="ARBA" id="ARBA00001962"/>
    </source>
</evidence>
<protein>
    <submittedName>
        <fullName evidence="9">Phytanoyl-CoA dioxygenase family protein</fullName>
    </submittedName>
</protein>
<evidence type="ECO:0000256" key="3">
    <source>
        <dbReference type="ARBA" id="ARBA00011738"/>
    </source>
</evidence>
<evidence type="ECO:0000313" key="10">
    <source>
        <dbReference type="Proteomes" id="UP001174694"/>
    </source>
</evidence>
<dbReference type="GO" id="GO:0046872">
    <property type="term" value="F:metal ion binding"/>
    <property type="evidence" value="ECO:0007669"/>
    <property type="project" value="UniProtKB-KW"/>
</dbReference>
<feature type="region of interest" description="Disordered" evidence="8">
    <location>
        <begin position="1"/>
        <end position="36"/>
    </location>
</feature>
<dbReference type="Gene3D" id="2.60.120.620">
    <property type="entry name" value="q2cbj1_9rhob like domain"/>
    <property type="match status" value="1"/>
</dbReference>
<evidence type="ECO:0000313" key="9">
    <source>
        <dbReference type="EMBL" id="KAJ9139199.1"/>
    </source>
</evidence>
<name>A0AA38R8Z6_9PEZI</name>
<comment type="similarity">
    <text evidence="2">Belongs to the PhyH family.</text>
</comment>
<dbReference type="Proteomes" id="UP001174694">
    <property type="component" value="Unassembled WGS sequence"/>
</dbReference>
<comment type="subunit">
    <text evidence="3">Homodimer.</text>
</comment>
<evidence type="ECO:0000256" key="6">
    <source>
        <dbReference type="ARBA" id="ARBA00023002"/>
    </source>
</evidence>
<organism evidence="9 10">
    <name type="scientific">Pleurostoma richardsiae</name>
    <dbReference type="NCBI Taxonomy" id="41990"/>
    <lineage>
        <taxon>Eukaryota</taxon>
        <taxon>Fungi</taxon>
        <taxon>Dikarya</taxon>
        <taxon>Ascomycota</taxon>
        <taxon>Pezizomycotina</taxon>
        <taxon>Sordariomycetes</taxon>
        <taxon>Sordariomycetidae</taxon>
        <taxon>Calosphaeriales</taxon>
        <taxon>Pleurostomataceae</taxon>
        <taxon>Pleurostoma</taxon>
    </lineage>
</organism>
<dbReference type="PANTHER" id="PTHR20883:SF45">
    <property type="entry name" value="PHYTANOYL-COA DIOXYGENASE FAMILY PROTEIN"/>
    <property type="match status" value="1"/>
</dbReference>
<dbReference type="EMBL" id="JANBVO010000027">
    <property type="protein sequence ID" value="KAJ9139199.1"/>
    <property type="molecule type" value="Genomic_DNA"/>
</dbReference>
<evidence type="ECO:0000256" key="5">
    <source>
        <dbReference type="ARBA" id="ARBA00022964"/>
    </source>
</evidence>
<evidence type="ECO:0000256" key="4">
    <source>
        <dbReference type="ARBA" id="ARBA00022723"/>
    </source>
</evidence>